<dbReference type="InterPro" id="IPR014780">
    <property type="entry name" value="tRNA_psdUridine_synth_TruB"/>
</dbReference>
<keyword evidence="3 5" id="KW-0819">tRNA processing</keyword>
<sequence length="322" mass="37160">MNTDYKEIPLVFNVYKPVGPTSFDVVFHFKKNLGYKFGKIGHFGTLDPFAEGVLLIGVQGAQKLNEYVHELLPKRYRAVGVFGGKTKTGDFMSEVEEKKDIELEFQNMPMKDLEEKLSKHFLGEYWQSPHSFSASKFEGKRLYELAVQGRMIQKEKVKREILDFKILRFEYPELEFVVTVSSGTYVRTLFEEISQMLGGLGALKILEREAIGDNTSIKAIKEKDWPKRGTEFDLEKWGTPLDQVLCLNKVRLTPEQAARYLQGHRYPLTELEIVMQPNQADVSTLDIMWIYNTDWYFCGLARVRDGEIQAVFNLKEAIALFI</sequence>
<comment type="similarity">
    <text evidence="2 5">Belongs to the pseudouridine synthase TruB family. Type 1 subfamily.</text>
</comment>
<dbReference type="Proteomes" id="UP001302274">
    <property type="component" value="Unassembled WGS sequence"/>
</dbReference>
<accession>A0ABU5VZR3</accession>
<evidence type="ECO:0000256" key="5">
    <source>
        <dbReference type="HAMAP-Rule" id="MF_01080"/>
    </source>
</evidence>
<organism evidence="7 8">
    <name type="scientific">Bacteriovorax antarcticus</name>
    <dbReference type="NCBI Taxonomy" id="3088717"/>
    <lineage>
        <taxon>Bacteria</taxon>
        <taxon>Pseudomonadati</taxon>
        <taxon>Bdellovibrionota</taxon>
        <taxon>Bacteriovoracia</taxon>
        <taxon>Bacteriovoracales</taxon>
        <taxon>Bacteriovoracaceae</taxon>
        <taxon>Bacteriovorax</taxon>
    </lineage>
</organism>
<dbReference type="PANTHER" id="PTHR13767">
    <property type="entry name" value="TRNA-PSEUDOURIDINE SYNTHASE"/>
    <property type="match status" value="1"/>
</dbReference>
<dbReference type="Pfam" id="PF01509">
    <property type="entry name" value="TruB_N"/>
    <property type="match status" value="1"/>
</dbReference>
<dbReference type="SUPFAM" id="SSF55120">
    <property type="entry name" value="Pseudouridine synthase"/>
    <property type="match status" value="1"/>
</dbReference>
<dbReference type="EMBL" id="JAYGJQ010000003">
    <property type="protein sequence ID" value="MEA9358570.1"/>
    <property type="molecule type" value="Genomic_DNA"/>
</dbReference>
<dbReference type="EC" id="5.4.99.25" evidence="5"/>
<evidence type="ECO:0000256" key="2">
    <source>
        <dbReference type="ARBA" id="ARBA00005642"/>
    </source>
</evidence>
<feature type="active site" description="Nucleophile" evidence="5">
    <location>
        <position position="47"/>
    </location>
</feature>
<evidence type="ECO:0000256" key="3">
    <source>
        <dbReference type="ARBA" id="ARBA00022694"/>
    </source>
</evidence>
<gene>
    <name evidence="5" type="primary">truB</name>
    <name evidence="7" type="ORF">SHI21_20200</name>
</gene>
<comment type="catalytic activity">
    <reaction evidence="1 5">
        <text>uridine(55) in tRNA = pseudouridine(55) in tRNA</text>
        <dbReference type="Rhea" id="RHEA:42532"/>
        <dbReference type="Rhea" id="RHEA-COMP:10101"/>
        <dbReference type="Rhea" id="RHEA-COMP:10102"/>
        <dbReference type="ChEBI" id="CHEBI:65314"/>
        <dbReference type="ChEBI" id="CHEBI:65315"/>
        <dbReference type="EC" id="5.4.99.25"/>
    </reaction>
</comment>
<protein>
    <recommendedName>
        <fullName evidence="5">tRNA pseudouridine synthase B</fullName>
        <ecNumber evidence="5">5.4.99.25</ecNumber>
    </recommendedName>
    <alternativeName>
        <fullName evidence="5">tRNA pseudouridine(55) synthase</fullName>
        <shortName evidence="5">Psi55 synthase</shortName>
    </alternativeName>
    <alternativeName>
        <fullName evidence="5">tRNA pseudouridylate synthase</fullName>
    </alternativeName>
    <alternativeName>
        <fullName evidence="5">tRNA-uridine isomerase</fullName>
    </alternativeName>
</protein>
<dbReference type="PANTHER" id="PTHR13767:SF2">
    <property type="entry name" value="PSEUDOURIDYLATE SYNTHASE TRUB1"/>
    <property type="match status" value="1"/>
</dbReference>
<evidence type="ECO:0000256" key="4">
    <source>
        <dbReference type="ARBA" id="ARBA00023235"/>
    </source>
</evidence>
<dbReference type="RefSeq" id="WP_323579041.1">
    <property type="nucleotide sequence ID" value="NZ_JAYGJQ010000003.1"/>
</dbReference>
<reference evidence="7 8" key="1">
    <citation type="submission" date="2023-11" db="EMBL/GenBank/DDBJ databases">
        <title>A Novel Polar Bacteriovorax (B. antarcticus) Isolated from the Biocrust in Antarctica.</title>
        <authorList>
            <person name="Mun W."/>
            <person name="Choi S.Y."/>
            <person name="Mitchell R.J."/>
        </authorList>
    </citation>
    <scope>NUCLEOTIDE SEQUENCE [LARGE SCALE GENOMIC DNA]</scope>
    <source>
        <strain evidence="7 8">PP10</strain>
    </source>
</reference>
<dbReference type="Gene3D" id="3.30.2350.10">
    <property type="entry name" value="Pseudouridine synthase"/>
    <property type="match status" value="1"/>
</dbReference>
<evidence type="ECO:0000313" key="7">
    <source>
        <dbReference type="EMBL" id="MEA9358570.1"/>
    </source>
</evidence>
<dbReference type="HAMAP" id="MF_01080">
    <property type="entry name" value="TruB_bact"/>
    <property type="match status" value="1"/>
</dbReference>
<feature type="domain" description="Pseudouridine synthase II N-terminal" evidence="6">
    <location>
        <begin position="35"/>
        <end position="186"/>
    </location>
</feature>
<comment type="function">
    <text evidence="5">Responsible for synthesis of pseudouridine from uracil-55 in the psi GC loop of transfer RNAs.</text>
</comment>
<evidence type="ECO:0000259" key="6">
    <source>
        <dbReference type="Pfam" id="PF01509"/>
    </source>
</evidence>
<evidence type="ECO:0000313" key="8">
    <source>
        <dbReference type="Proteomes" id="UP001302274"/>
    </source>
</evidence>
<dbReference type="InterPro" id="IPR020103">
    <property type="entry name" value="PsdUridine_synth_cat_dom_sf"/>
</dbReference>
<proteinExistence type="inferred from homology"/>
<keyword evidence="4 5" id="KW-0413">Isomerase</keyword>
<name>A0ABU5VZR3_9BACT</name>
<dbReference type="InterPro" id="IPR002501">
    <property type="entry name" value="PsdUridine_synth_N"/>
</dbReference>
<comment type="caution">
    <text evidence="7">The sequence shown here is derived from an EMBL/GenBank/DDBJ whole genome shotgun (WGS) entry which is preliminary data.</text>
</comment>
<evidence type="ECO:0000256" key="1">
    <source>
        <dbReference type="ARBA" id="ARBA00000385"/>
    </source>
</evidence>
<keyword evidence="8" id="KW-1185">Reference proteome</keyword>